<dbReference type="Pfam" id="PF13556">
    <property type="entry name" value="HTH_30"/>
    <property type="match status" value="1"/>
</dbReference>
<evidence type="ECO:0000259" key="3">
    <source>
        <dbReference type="Pfam" id="PF13556"/>
    </source>
</evidence>
<dbReference type="KEGG" id="ppsc:EHS13_06090"/>
<evidence type="ECO:0000259" key="4">
    <source>
        <dbReference type="Pfam" id="PF17853"/>
    </source>
</evidence>
<proteinExistence type="inferred from homology"/>
<feature type="domain" description="Purine catabolism PurC-like" evidence="2">
    <location>
        <begin position="42"/>
        <end position="155"/>
    </location>
</feature>
<evidence type="ECO:0000313" key="5">
    <source>
        <dbReference type="EMBL" id="QGQ94504.1"/>
    </source>
</evidence>
<evidence type="ECO:0000256" key="1">
    <source>
        <dbReference type="ARBA" id="ARBA00006754"/>
    </source>
</evidence>
<gene>
    <name evidence="5" type="ORF">EHS13_06090</name>
</gene>
<sequence length="565" mass="64918">MPKLYAVLKRGCLMKRIQDKPTVDVPDIKTPILRCRDLFLFPLLKDAKLLAGGKGLDNLIERINVMEVPDVIDWVKPGEFLMTTGYPFRDNAEALIELIPQLVKKGVSALGIKTKRFIHEIPSQALEIANQLNFPIIELPVGTVFSDVVRDVMERVLFHEVEQISILQERIQAMSSVLLDGGGMKDLLKRLEQLLGNPIVLLDSSNRLVTSDATAILFEEHLLDESWQELRYLPEMGSGYLKLDGRQIRIYMSDIPGKRRLHSLLILLEWRQEVVPLDCLTLDRTITIAGLEMMNIEAKRQVESQYIDQFIQDWLLGRFHNLSDLRIRAEACGCYNVLQGGYSTAIVRMADSKPSVAELHELLEMLRRAVKLEGKEIYTAIIEGEAILVIPCNEDNSNLNLNPINPSKIVHLLRKLQHNDRVSLCLGKRVDKPEELNTSYREAKQIHKISIICALDQSVLTNDELGVYSLLYLLPECEEVNHFQKKFLQPLLDYDAKHDTNLVETLQMYFQVNRNMKQTAERLFTHYNTVIYRLERVKDILVMDLENPEIQLQLQLALKLHQMRV</sequence>
<keyword evidence="6" id="KW-1185">Reference proteome</keyword>
<feature type="domain" description="CdaR GGDEF-like" evidence="4">
    <location>
        <begin position="324"/>
        <end position="446"/>
    </location>
</feature>
<dbReference type="InterPro" id="IPR051448">
    <property type="entry name" value="CdaR-like_regulators"/>
</dbReference>
<organism evidence="5 6">
    <name type="scientific">Paenibacillus psychroresistens</name>
    <dbReference type="NCBI Taxonomy" id="1778678"/>
    <lineage>
        <taxon>Bacteria</taxon>
        <taxon>Bacillati</taxon>
        <taxon>Bacillota</taxon>
        <taxon>Bacilli</taxon>
        <taxon>Bacillales</taxon>
        <taxon>Paenibacillaceae</taxon>
        <taxon>Paenibacillus</taxon>
    </lineage>
</organism>
<comment type="similarity">
    <text evidence="1">Belongs to the CdaR family.</text>
</comment>
<dbReference type="InterPro" id="IPR025736">
    <property type="entry name" value="PucR_C-HTH_dom"/>
</dbReference>
<evidence type="ECO:0000259" key="2">
    <source>
        <dbReference type="Pfam" id="PF07905"/>
    </source>
</evidence>
<dbReference type="PANTHER" id="PTHR33744">
    <property type="entry name" value="CARBOHYDRATE DIACID REGULATOR"/>
    <property type="match status" value="1"/>
</dbReference>
<name>A0A6B8RFJ9_9BACL</name>
<dbReference type="Pfam" id="PF17853">
    <property type="entry name" value="GGDEF_2"/>
    <property type="match status" value="1"/>
</dbReference>
<reference evidence="6" key="1">
    <citation type="submission" date="2018-11" db="EMBL/GenBank/DDBJ databases">
        <title>Complete genome sequence of Paenibacillus sp. ML311-T8.</title>
        <authorList>
            <person name="Nam Y.-D."/>
            <person name="Kang J."/>
            <person name="Chung W.-H."/>
            <person name="Park Y.S."/>
        </authorList>
    </citation>
    <scope>NUCLEOTIDE SEQUENCE [LARGE SCALE GENOMIC DNA]</scope>
    <source>
        <strain evidence="6">ML311-T8</strain>
    </source>
</reference>
<dbReference type="InterPro" id="IPR042070">
    <property type="entry name" value="PucR_C-HTH_sf"/>
</dbReference>
<evidence type="ECO:0000313" key="6">
    <source>
        <dbReference type="Proteomes" id="UP000426246"/>
    </source>
</evidence>
<accession>A0A6B8RFJ9</accession>
<dbReference type="InterPro" id="IPR041522">
    <property type="entry name" value="CdaR_GGDEF"/>
</dbReference>
<dbReference type="Gene3D" id="1.10.10.2840">
    <property type="entry name" value="PucR C-terminal helix-turn-helix domain"/>
    <property type="match status" value="1"/>
</dbReference>
<dbReference type="Proteomes" id="UP000426246">
    <property type="component" value="Chromosome"/>
</dbReference>
<dbReference type="InterPro" id="IPR012914">
    <property type="entry name" value="PucR_dom"/>
</dbReference>
<dbReference type="Pfam" id="PF07905">
    <property type="entry name" value="PucR"/>
    <property type="match status" value="1"/>
</dbReference>
<feature type="domain" description="PucR C-terminal helix-turn-helix" evidence="3">
    <location>
        <begin position="502"/>
        <end position="560"/>
    </location>
</feature>
<dbReference type="AlphaFoldDB" id="A0A6B8RFJ9"/>
<dbReference type="PANTHER" id="PTHR33744:SF1">
    <property type="entry name" value="DNA-BINDING TRANSCRIPTIONAL ACTIVATOR ADER"/>
    <property type="match status" value="1"/>
</dbReference>
<protein>
    <submittedName>
        <fullName evidence="5">PucR family transcriptional regulator</fullName>
    </submittedName>
</protein>
<dbReference type="EMBL" id="CP034235">
    <property type="protein sequence ID" value="QGQ94504.1"/>
    <property type="molecule type" value="Genomic_DNA"/>
</dbReference>